<organism evidence="1 2">
    <name type="scientific">Didymella rabiei</name>
    <name type="common">Chickpea ascochyta blight fungus</name>
    <name type="synonym">Mycosphaerella rabiei</name>
    <dbReference type="NCBI Taxonomy" id="5454"/>
    <lineage>
        <taxon>Eukaryota</taxon>
        <taxon>Fungi</taxon>
        <taxon>Dikarya</taxon>
        <taxon>Ascomycota</taxon>
        <taxon>Pezizomycotina</taxon>
        <taxon>Dothideomycetes</taxon>
        <taxon>Pleosporomycetidae</taxon>
        <taxon>Pleosporales</taxon>
        <taxon>Pleosporineae</taxon>
        <taxon>Didymellaceae</taxon>
        <taxon>Ascochyta</taxon>
    </lineage>
</organism>
<dbReference type="STRING" id="5454.A0A162Z699"/>
<dbReference type="InterPro" id="IPR002938">
    <property type="entry name" value="FAD-bd"/>
</dbReference>
<dbReference type="Pfam" id="PF01494">
    <property type="entry name" value="FAD_binding_3"/>
    <property type="match status" value="1"/>
</dbReference>
<dbReference type="InterPro" id="IPR036188">
    <property type="entry name" value="FAD/NAD-bd_sf"/>
</dbReference>
<dbReference type="PANTHER" id="PTHR46972:SF1">
    <property type="entry name" value="FAD DEPENDENT OXIDOREDUCTASE DOMAIN-CONTAINING PROTEIN"/>
    <property type="match status" value="1"/>
</dbReference>
<dbReference type="Proteomes" id="UP000076837">
    <property type="component" value="Unassembled WGS sequence"/>
</dbReference>
<dbReference type="PANTHER" id="PTHR46972">
    <property type="entry name" value="MONOOXYGENASE ASQM-RELATED"/>
    <property type="match status" value="1"/>
</dbReference>
<keyword evidence="2" id="KW-1185">Reference proteome</keyword>
<sequence length="419" mass="46467">MSHPKIAIIGAGPGGCMLARLLHQSSILCTIFEGETSINYRSQGGTLDLRNTTGLAAVKAAGLWEQFQQHARYDGESLLVTDKTLTTWVRRKPGSKDDHSKLQEAPEIDRAVLRKMLIESVPAECVRWGWKLASVRETASSGLELCFANGEVISGFDLIVGAEGAWSKTRTLLSPDKPHYSGLGGWSMQISDAEVVAPEAYTFVNRGSIFSYSDGKGVVSQQLGDGSINVSYYGPYPEDFTEKCGFDAENLSIAKRHMLKELEEWAPQLRNLVESANDRLVWRSLYELPVGWTWPHKKGITLLGDAAHVMTPFSGIGVNAAFHDAVELAKQILAFTTSEEPMDLDGYIVRYEKKMLEHAHRAQAHTEGSKTDMLLTPGAPRTTIESWVLRHIKESAPAWAHPLLTVLVYAGYWVYKWFV</sequence>
<name>A0A162Z699_DIDRA</name>
<evidence type="ECO:0000313" key="2">
    <source>
        <dbReference type="Proteomes" id="UP000076837"/>
    </source>
</evidence>
<dbReference type="EMBL" id="JYNV01000281">
    <property type="protein sequence ID" value="KZM20412.1"/>
    <property type="molecule type" value="Genomic_DNA"/>
</dbReference>
<dbReference type="OrthoDB" id="655030at2759"/>
<proteinExistence type="predicted"/>
<protein>
    <submittedName>
        <fullName evidence="1">Oxidoreductase</fullName>
    </submittedName>
</protein>
<dbReference type="GO" id="GO:0071949">
    <property type="term" value="F:FAD binding"/>
    <property type="evidence" value="ECO:0007669"/>
    <property type="project" value="InterPro"/>
</dbReference>
<evidence type="ECO:0000313" key="1">
    <source>
        <dbReference type="EMBL" id="KZM20412.1"/>
    </source>
</evidence>
<gene>
    <name evidence="1" type="ORF">ST47_g8414</name>
</gene>
<accession>A0A162Z699</accession>
<comment type="caution">
    <text evidence="1">The sequence shown here is derived from an EMBL/GenBank/DDBJ whole genome shotgun (WGS) entry which is preliminary data.</text>
</comment>
<dbReference type="Gene3D" id="3.50.50.60">
    <property type="entry name" value="FAD/NAD(P)-binding domain"/>
    <property type="match status" value="1"/>
</dbReference>
<dbReference type="AlphaFoldDB" id="A0A162Z699"/>
<dbReference type="PRINTS" id="PR00420">
    <property type="entry name" value="RNGMNOXGNASE"/>
</dbReference>
<dbReference type="SUPFAM" id="SSF51905">
    <property type="entry name" value="FAD/NAD(P)-binding domain"/>
    <property type="match status" value="1"/>
</dbReference>
<reference evidence="1 2" key="1">
    <citation type="journal article" date="2016" name="Sci. Rep.">
        <title>Draft genome sequencing and secretome analysis of fungal phytopathogen Ascochyta rabiei provides insight into the necrotrophic effector repertoire.</title>
        <authorList>
            <person name="Verma S."/>
            <person name="Gazara R.K."/>
            <person name="Nizam S."/>
            <person name="Parween S."/>
            <person name="Chattopadhyay D."/>
            <person name="Verma P.K."/>
        </authorList>
    </citation>
    <scope>NUCLEOTIDE SEQUENCE [LARGE SCALE GENOMIC DNA]</scope>
    <source>
        <strain evidence="1 2">ArDII</strain>
    </source>
</reference>